<evidence type="ECO:0000256" key="1">
    <source>
        <dbReference type="SAM" id="MobiDB-lite"/>
    </source>
</evidence>
<reference evidence="2 3" key="1">
    <citation type="submission" date="2018-12" db="EMBL/GenBank/DDBJ databases">
        <title>Whole genome sequence of a Pandoraea apista isolate from a patient with cystic fibrosis.</title>
        <authorList>
            <person name="Kenna D.T."/>
            <person name="Turton J.F."/>
        </authorList>
    </citation>
    <scope>NUCLEOTIDE SEQUENCE [LARGE SCALE GENOMIC DNA]</scope>
    <source>
        <strain evidence="2 3">Pa13324</strain>
    </source>
</reference>
<dbReference type="Proteomes" id="UP000270216">
    <property type="component" value="Unassembled WGS sequence"/>
</dbReference>
<evidence type="ECO:0000313" key="3">
    <source>
        <dbReference type="Proteomes" id="UP000270216"/>
    </source>
</evidence>
<sequence length="61" mass="6932">PTPARRAHTPLVVLQLSRPAFRLSPVEPPEKPPSKRAVALLRRRQPRPEDPAQIRLPFDAH</sequence>
<feature type="compositionally biased region" description="Basic and acidic residues" evidence="1">
    <location>
        <begin position="46"/>
        <end position="61"/>
    </location>
</feature>
<feature type="region of interest" description="Disordered" evidence="1">
    <location>
        <begin position="23"/>
        <end position="61"/>
    </location>
</feature>
<accession>A0ABX9ZHQ7</accession>
<protein>
    <submittedName>
        <fullName evidence="2">Ethanolamine utilization protein</fullName>
    </submittedName>
</protein>
<dbReference type="EMBL" id="RWHX01000084">
    <property type="protein sequence ID" value="RSK74704.1"/>
    <property type="molecule type" value="Genomic_DNA"/>
</dbReference>
<organism evidence="2 3">
    <name type="scientific">Pandoraea apista</name>
    <dbReference type="NCBI Taxonomy" id="93218"/>
    <lineage>
        <taxon>Bacteria</taxon>
        <taxon>Pseudomonadati</taxon>
        <taxon>Pseudomonadota</taxon>
        <taxon>Betaproteobacteria</taxon>
        <taxon>Burkholderiales</taxon>
        <taxon>Burkholderiaceae</taxon>
        <taxon>Pandoraea</taxon>
    </lineage>
</organism>
<name>A0ABX9ZHQ7_9BURK</name>
<feature type="non-terminal residue" evidence="2">
    <location>
        <position position="1"/>
    </location>
</feature>
<evidence type="ECO:0000313" key="2">
    <source>
        <dbReference type="EMBL" id="RSK74704.1"/>
    </source>
</evidence>
<gene>
    <name evidence="2" type="ORF">EJE83_24930</name>
</gene>
<proteinExistence type="predicted"/>
<keyword evidence="3" id="KW-1185">Reference proteome</keyword>
<comment type="caution">
    <text evidence="2">The sequence shown here is derived from an EMBL/GenBank/DDBJ whole genome shotgun (WGS) entry which is preliminary data.</text>
</comment>